<dbReference type="InterPro" id="IPR009075">
    <property type="entry name" value="AcylCo_DH/oxidase_C"/>
</dbReference>
<dbReference type="AlphaFoldDB" id="A0A372LIC8"/>
<evidence type="ECO:0000259" key="7">
    <source>
        <dbReference type="Pfam" id="PF02770"/>
    </source>
</evidence>
<evidence type="ECO:0000256" key="2">
    <source>
        <dbReference type="ARBA" id="ARBA00022630"/>
    </source>
</evidence>
<organism evidence="9 10">
    <name type="scientific">Peribacillus glennii</name>
    <dbReference type="NCBI Taxonomy" id="2303991"/>
    <lineage>
        <taxon>Bacteria</taxon>
        <taxon>Bacillati</taxon>
        <taxon>Bacillota</taxon>
        <taxon>Bacilli</taxon>
        <taxon>Bacillales</taxon>
        <taxon>Bacillaceae</taxon>
        <taxon>Peribacillus</taxon>
    </lineage>
</organism>
<dbReference type="Gene3D" id="2.40.110.10">
    <property type="entry name" value="Butyryl-CoA Dehydrogenase, subunit A, domain 2"/>
    <property type="match status" value="1"/>
</dbReference>
<evidence type="ECO:0000256" key="1">
    <source>
        <dbReference type="ARBA" id="ARBA00001974"/>
    </source>
</evidence>
<dbReference type="Pfam" id="PF02771">
    <property type="entry name" value="Acyl-CoA_dh_N"/>
    <property type="match status" value="1"/>
</dbReference>
<dbReference type="InterPro" id="IPR052161">
    <property type="entry name" value="Mycobact_Acyl-CoA_DH"/>
</dbReference>
<dbReference type="GO" id="GO:0003995">
    <property type="term" value="F:acyl-CoA dehydrogenase activity"/>
    <property type="evidence" value="ECO:0007669"/>
    <property type="project" value="InterPro"/>
</dbReference>
<evidence type="ECO:0000259" key="8">
    <source>
        <dbReference type="Pfam" id="PF02771"/>
    </source>
</evidence>
<dbReference type="FunFam" id="2.40.110.10:FF:000011">
    <property type="entry name" value="Acyl-CoA dehydrogenase FadE34"/>
    <property type="match status" value="1"/>
</dbReference>
<comment type="similarity">
    <text evidence="5">Belongs to the acyl-CoA dehydrogenase family.</text>
</comment>
<dbReference type="InterPro" id="IPR006091">
    <property type="entry name" value="Acyl-CoA_Oxase/DH_mid-dom"/>
</dbReference>
<dbReference type="Pfam" id="PF02770">
    <property type="entry name" value="Acyl-CoA_dh_M"/>
    <property type="match status" value="1"/>
</dbReference>
<dbReference type="InterPro" id="IPR006089">
    <property type="entry name" value="Acyl-CoA_DH_CS"/>
</dbReference>
<evidence type="ECO:0000256" key="3">
    <source>
        <dbReference type="ARBA" id="ARBA00022827"/>
    </source>
</evidence>
<dbReference type="EMBL" id="QVTD01000003">
    <property type="protein sequence ID" value="RFU66040.1"/>
    <property type="molecule type" value="Genomic_DNA"/>
</dbReference>
<keyword evidence="4 5" id="KW-0560">Oxidoreductase</keyword>
<dbReference type="Proteomes" id="UP000262939">
    <property type="component" value="Unassembled WGS sequence"/>
</dbReference>
<evidence type="ECO:0000259" key="6">
    <source>
        <dbReference type="Pfam" id="PF00441"/>
    </source>
</evidence>
<dbReference type="GO" id="GO:0005886">
    <property type="term" value="C:plasma membrane"/>
    <property type="evidence" value="ECO:0007669"/>
    <property type="project" value="TreeGrafter"/>
</dbReference>
<proteinExistence type="inferred from homology"/>
<dbReference type="InterPro" id="IPR009100">
    <property type="entry name" value="AcylCoA_DH/oxidase_NM_dom_sf"/>
</dbReference>
<evidence type="ECO:0000313" key="9">
    <source>
        <dbReference type="EMBL" id="RFU66040.1"/>
    </source>
</evidence>
<evidence type="ECO:0000256" key="4">
    <source>
        <dbReference type="ARBA" id="ARBA00023002"/>
    </source>
</evidence>
<feature type="domain" description="Acyl-CoA dehydrogenase/oxidase N-terminal" evidence="8">
    <location>
        <begin position="26"/>
        <end position="139"/>
    </location>
</feature>
<dbReference type="PANTHER" id="PTHR43292">
    <property type="entry name" value="ACYL-COA DEHYDROGENASE"/>
    <property type="match status" value="1"/>
</dbReference>
<evidence type="ECO:0000256" key="5">
    <source>
        <dbReference type="RuleBase" id="RU362125"/>
    </source>
</evidence>
<comment type="caution">
    <text evidence="9">The sequence shown here is derived from an EMBL/GenBank/DDBJ whole genome shotgun (WGS) entry which is preliminary data.</text>
</comment>
<name>A0A372LIC8_9BACI</name>
<evidence type="ECO:0000313" key="10">
    <source>
        <dbReference type="Proteomes" id="UP000262939"/>
    </source>
</evidence>
<dbReference type="SUPFAM" id="SSF56645">
    <property type="entry name" value="Acyl-CoA dehydrogenase NM domain-like"/>
    <property type="match status" value="1"/>
</dbReference>
<feature type="domain" description="Acyl-CoA dehydrogenase/oxidase C-terminal" evidence="6">
    <location>
        <begin position="298"/>
        <end position="393"/>
    </location>
</feature>
<dbReference type="GO" id="GO:0050660">
    <property type="term" value="F:flavin adenine dinucleotide binding"/>
    <property type="evidence" value="ECO:0007669"/>
    <property type="project" value="InterPro"/>
</dbReference>
<accession>A0A372LIC8</accession>
<reference evidence="9 10" key="1">
    <citation type="submission" date="2018-08" db="EMBL/GenBank/DDBJ databases">
        <title>Bacillus chawlae sp. nov., Bacillus glennii sp. nov., and Bacillus saganii sp. nov. Isolated from the Vehicle Assembly Building at Kennedy Space Center where the Viking Spacecraft were Assembled.</title>
        <authorList>
            <person name="Seuylemezian A."/>
            <person name="Vaishampayan P."/>
        </authorList>
    </citation>
    <scope>NUCLEOTIDE SEQUENCE [LARGE SCALE GENOMIC DNA]</scope>
    <source>
        <strain evidence="9 10">V44-8</strain>
    </source>
</reference>
<keyword evidence="3 5" id="KW-0274">FAD</keyword>
<comment type="cofactor">
    <cofactor evidence="1 5">
        <name>FAD</name>
        <dbReference type="ChEBI" id="CHEBI:57692"/>
    </cofactor>
</comment>
<dbReference type="InterPro" id="IPR013786">
    <property type="entry name" value="AcylCoA_DH/ox_N"/>
</dbReference>
<dbReference type="Gene3D" id="1.10.540.10">
    <property type="entry name" value="Acyl-CoA dehydrogenase/oxidase, N-terminal domain"/>
    <property type="match status" value="1"/>
</dbReference>
<dbReference type="InterPro" id="IPR046373">
    <property type="entry name" value="Acyl-CoA_Oxase/DH_mid-dom_sf"/>
</dbReference>
<feature type="domain" description="Acyl-CoA oxidase/dehydrogenase middle" evidence="7">
    <location>
        <begin position="143"/>
        <end position="239"/>
    </location>
</feature>
<dbReference type="Gene3D" id="1.20.140.10">
    <property type="entry name" value="Butyryl-CoA Dehydrogenase, subunit A, domain 3"/>
    <property type="match status" value="1"/>
</dbReference>
<keyword evidence="10" id="KW-1185">Reference proteome</keyword>
<dbReference type="Pfam" id="PF00441">
    <property type="entry name" value="Acyl-CoA_dh_1"/>
    <property type="match status" value="1"/>
</dbReference>
<dbReference type="InterPro" id="IPR037069">
    <property type="entry name" value="AcylCoA_DH/ox_N_sf"/>
</dbReference>
<dbReference type="PANTHER" id="PTHR43292:SF4">
    <property type="entry name" value="ACYL-COA DEHYDROGENASE FADE34"/>
    <property type="match status" value="1"/>
</dbReference>
<gene>
    <name evidence="9" type="ORF">D0466_04245</name>
</gene>
<dbReference type="OrthoDB" id="2431337at2"/>
<keyword evidence="2 5" id="KW-0285">Flavoprotein</keyword>
<sequence length="396" mass="44020">MLEGLKLTLGVILVKSLKLSIAHFSDRTDAVREEIRSFIRQEKENGTFEPKCDSWLSGYSPEFSRKLASRGWIGMTWPKRYGGQERSAIDRYVITEELLAAGSPVAAHWIADRQTGPLLLRYGTEQQKEYFLPKIAKGESYFAIGLSEPNAGSDLAAVSLKATKVDNGWILNGSKIWTSGAHFAHYMITLCRTSPLNPENRHEGMSQLITDLSAPGITIRPILLMTGEHHFNEVLFEDVFVPVNMLVGQEGNGWKQGMAELAYERSGPERFLSTFPLLEELVNTIRLKGDVYLMSQVSSIASNLWTLRNMSMGIAQMLEENKTPDLAAALVKDLGTQLETQVAELARLLVSSENMTVSDQFEKLKLEALLHSPGFTLRGGTTEILRMIVSKGVIGK</sequence>
<dbReference type="PROSITE" id="PS00072">
    <property type="entry name" value="ACYL_COA_DH_1"/>
    <property type="match status" value="1"/>
</dbReference>
<protein>
    <submittedName>
        <fullName evidence="9">Acyl-CoA dehydrogenase</fullName>
    </submittedName>
</protein>